<evidence type="ECO:0000313" key="2">
    <source>
        <dbReference type="EMBL" id="KGM49534.1"/>
    </source>
</evidence>
<dbReference type="EMBL" id="AQQX01000002">
    <property type="protein sequence ID" value="KGM49534.1"/>
    <property type="molecule type" value="Genomic_DNA"/>
</dbReference>
<dbReference type="STRING" id="1461694.ATO9_05785"/>
<dbReference type="eggNOG" id="COG2304">
    <property type="taxonomic scope" value="Bacteria"/>
</dbReference>
<accession>A0A0A0EGK8</accession>
<reference evidence="2 3" key="1">
    <citation type="journal article" date="2015" name="Antonie Van Leeuwenhoek">
        <title>Pseudooceanicola atlanticus gen. nov. sp. nov., isolated from surface seawater of the Atlantic Ocean and reclassification of Oceanicola batsensis, Oceanicola marinus, Oceanicola nitratireducens, Oceanicola nanhaiensis, Oceanicola antarcticus and Oceanicola flagellatus, as Pseudooceanicola batsensis comb. nov., Pseudooceanicola marinus comb. nov., Pseudooceanicola nitratireducens comb. nov., Pseudooceanicola nanhaiensis comb. nov., Pseudooceanicola antarcticus comb. nov., and Pseudooceanicola flagellatus comb. nov.</title>
        <authorList>
            <person name="Lai Q."/>
            <person name="Li G."/>
            <person name="Liu X."/>
            <person name="Du Y."/>
            <person name="Sun F."/>
            <person name="Shao Z."/>
        </authorList>
    </citation>
    <scope>NUCLEOTIDE SEQUENCE [LARGE SCALE GENOMIC DNA]</scope>
    <source>
        <strain evidence="2 3">22II-s11g</strain>
    </source>
</reference>
<dbReference type="PROSITE" id="PS51257">
    <property type="entry name" value="PROKAR_LIPOPROTEIN"/>
    <property type="match status" value="1"/>
</dbReference>
<dbReference type="Gene3D" id="3.40.50.410">
    <property type="entry name" value="von Willebrand factor, type A domain"/>
    <property type="match status" value="1"/>
</dbReference>
<name>A0A0A0EGK8_9RHOB</name>
<dbReference type="InterPro" id="IPR010607">
    <property type="entry name" value="DUF1194"/>
</dbReference>
<proteinExistence type="predicted"/>
<dbReference type="RefSeq" id="WP_043746555.1">
    <property type="nucleotide sequence ID" value="NZ_AQQX01000002.1"/>
</dbReference>
<gene>
    <name evidence="2" type="ORF">ATO9_05785</name>
</gene>
<evidence type="ECO:0000313" key="3">
    <source>
        <dbReference type="Proteomes" id="UP000030004"/>
    </source>
</evidence>
<evidence type="ECO:0000256" key="1">
    <source>
        <dbReference type="SAM" id="SignalP"/>
    </source>
</evidence>
<dbReference type="OrthoDB" id="9792179at2"/>
<sequence>MVPRLRRALWLLGLVASLWAGAAAASCRQALLLALDVSGSVDAREYRLQLDGLAAALVNPQVIAAFEAMPQAPVRLAVMEWSGPGFQRMILPWREVTGAADLVSVAGVLRGTARVEADFSTAIGSALLRGAAEMAGQSECWRQVIDVSGDGKSNTGPTPGPVSKGMGEVTVNGLIIGEAVPTAGEGRSPGIGELVAYYRAYVLHGRDAFTETANGFEDFEAAMVRKLLRELQVVAVSEVRPAGR</sequence>
<dbReference type="AlphaFoldDB" id="A0A0A0EGK8"/>
<dbReference type="Pfam" id="PF06707">
    <property type="entry name" value="DUF1194"/>
    <property type="match status" value="1"/>
</dbReference>
<keyword evidence="3" id="KW-1185">Reference proteome</keyword>
<dbReference type="Proteomes" id="UP000030004">
    <property type="component" value="Unassembled WGS sequence"/>
</dbReference>
<organism evidence="2 3">
    <name type="scientific">Pseudooceanicola atlanticus</name>
    <dbReference type="NCBI Taxonomy" id="1461694"/>
    <lineage>
        <taxon>Bacteria</taxon>
        <taxon>Pseudomonadati</taxon>
        <taxon>Pseudomonadota</taxon>
        <taxon>Alphaproteobacteria</taxon>
        <taxon>Rhodobacterales</taxon>
        <taxon>Paracoccaceae</taxon>
        <taxon>Pseudooceanicola</taxon>
    </lineage>
</organism>
<protein>
    <recommendedName>
        <fullName evidence="4">VWFA domain-containing protein</fullName>
    </recommendedName>
</protein>
<feature type="chain" id="PRO_5001961530" description="VWFA domain-containing protein" evidence="1">
    <location>
        <begin position="23"/>
        <end position="244"/>
    </location>
</feature>
<evidence type="ECO:0008006" key="4">
    <source>
        <dbReference type="Google" id="ProtNLM"/>
    </source>
</evidence>
<comment type="caution">
    <text evidence="2">The sequence shown here is derived from an EMBL/GenBank/DDBJ whole genome shotgun (WGS) entry which is preliminary data.</text>
</comment>
<dbReference type="InterPro" id="IPR036465">
    <property type="entry name" value="vWFA_dom_sf"/>
</dbReference>
<dbReference type="SUPFAM" id="SSF53300">
    <property type="entry name" value="vWA-like"/>
    <property type="match status" value="1"/>
</dbReference>
<feature type="signal peptide" evidence="1">
    <location>
        <begin position="1"/>
        <end position="22"/>
    </location>
</feature>
<keyword evidence="1" id="KW-0732">Signal</keyword>